<feature type="domain" description="Aerobactin siderophore biosynthesis IucA/IucC N-terminal" evidence="2">
    <location>
        <begin position="133"/>
        <end position="370"/>
    </location>
</feature>
<sequence length="577" mass="65833">MGILNCYLREYAIPNDHLEWESKDATVPLTLRHGNRSRLVNLNFPIHKAKMIIPVNYISEIGKISLTDRPWLKKKGETWHKLTAEQTLNWLLSYLSSALSIPFNTELMEQLSNSLQVTEQFVHTEGKNNHHNSFIASEQALLWGHAYHPTPKSRAGVSMDDLLACSPEVGAEFPLYWFNVAKNLIDTLGDTSHGLHPQQAIEKLTPEHSASDEHVLYPCHPWESYTILANPAIKRAIAQGLITPLGTGGKGIHPTSSVRTLYHPDINWFVKFSINVRLTNCVRKNAWYELDSAVQLTNILKPLRETEQLHNPVFKVMAEPFATTINLSRIDDNDESNIIKARESFGILYRENFTLSEVDNLQPSLAGALFSYDKNGRSQIAKQLSSKAISSQCSYAQIANLWFERYIHCLVPGVFNYFFKHGVAFEPHLQNTLIGFDQNMPCCVWVRDLEGTKLLQQHWPDSQLQCLSERAKQSVYYTREQGWNRIGYCTFINNVSEAIFFIANGEKTLEKQLWQHLRQAIHQWQSINGKQPELEALLQGGAMPSKNNFTTRLMKKADKESNYTMIPVPWINAQEGC</sequence>
<dbReference type="InterPro" id="IPR022770">
    <property type="entry name" value="IucA/IucC-like_C"/>
</dbReference>
<evidence type="ECO:0000259" key="3">
    <source>
        <dbReference type="Pfam" id="PF06276"/>
    </source>
</evidence>
<dbReference type="PANTHER" id="PTHR34384">
    <property type="entry name" value="L-2,3-DIAMINOPROPANOATE--CITRATE LIGASE"/>
    <property type="match status" value="1"/>
</dbReference>
<name>A0ABX4FXS2_9GAMM</name>
<evidence type="ECO:0000256" key="1">
    <source>
        <dbReference type="ARBA" id="ARBA00007832"/>
    </source>
</evidence>
<dbReference type="Gene3D" id="1.10.510.40">
    <property type="match status" value="1"/>
</dbReference>
<protein>
    <submittedName>
        <fullName evidence="4">Siderophore biosynthesis protein PvsD</fullName>
    </submittedName>
</protein>
<evidence type="ECO:0000259" key="2">
    <source>
        <dbReference type="Pfam" id="PF04183"/>
    </source>
</evidence>
<dbReference type="Gene3D" id="2.30.30.1240">
    <property type="entry name" value="AscD, thumb domain, four stranded beta-sheet"/>
    <property type="match status" value="1"/>
</dbReference>
<dbReference type="Pfam" id="PF04183">
    <property type="entry name" value="IucA_IucC"/>
    <property type="match status" value="1"/>
</dbReference>
<evidence type="ECO:0000313" key="4">
    <source>
        <dbReference type="EMBL" id="OZS43562.1"/>
    </source>
</evidence>
<dbReference type="InterPro" id="IPR007310">
    <property type="entry name" value="Aerobactin_biosyn_IucA/IucC_N"/>
</dbReference>
<dbReference type="InterPro" id="IPR043032">
    <property type="entry name" value="PvsD/AcsD-like_thumb_helix"/>
</dbReference>
<dbReference type="Gene3D" id="1.10.150.640">
    <property type="entry name" value="AcsD, thumb domain, helical bundle"/>
    <property type="match status" value="1"/>
</dbReference>
<gene>
    <name evidence="4" type="ORF">ASV53_12675</name>
</gene>
<dbReference type="Proteomes" id="UP000215999">
    <property type="component" value="Unassembled WGS sequence"/>
</dbReference>
<comment type="similarity">
    <text evidence="1">Belongs to the IucA/IucC family.</text>
</comment>
<dbReference type="EMBL" id="NOIF01000075">
    <property type="protein sequence ID" value="OZS43562.1"/>
    <property type="molecule type" value="Genomic_DNA"/>
</dbReference>
<dbReference type="InterPro" id="IPR037455">
    <property type="entry name" value="LucA/IucC-like"/>
</dbReference>
<comment type="caution">
    <text evidence="4">The sequence shown here is derived from an EMBL/GenBank/DDBJ whole genome shotgun (WGS) entry which is preliminary data.</text>
</comment>
<dbReference type="InterPro" id="IPR043033">
    <property type="entry name" value="PvsD/AcsD-like_thumb_beta"/>
</dbReference>
<reference evidence="4 5" key="1">
    <citation type="journal article" date="2016" name="Antonie Van Leeuwenhoek">
        <title>Photobacterium sanguinicancri sp. nov. isolated from marine animals.</title>
        <authorList>
            <person name="Gomez-Gil B."/>
            <person name="Roque A."/>
            <person name="Rotllant G."/>
            <person name="Romalde J.L."/>
            <person name="Doce A."/>
            <person name="Eggermont M."/>
            <person name="Defoirdt T."/>
        </authorList>
    </citation>
    <scope>NUCLEOTIDE SEQUENCE [LARGE SCALE GENOMIC DNA]</scope>
    <source>
        <strain evidence="4 5">CAIM 1827</strain>
    </source>
</reference>
<dbReference type="PANTHER" id="PTHR34384:SF5">
    <property type="entry name" value="L-2,3-DIAMINOPROPANOATE--CITRATE LIGASE"/>
    <property type="match status" value="1"/>
</dbReference>
<dbReference type="Pfam" id="PF06276">
    <property type="entry name" value="FhuF"/>
    <property type="match status" value="1"/>
</dbReference>
<organism evidence="4 5">
    <name type="scientific">Photobacterium sanguinicancri</name>
    <dbReference type="NCBI Taxonomy" id="875932"/>
    <lineage>
        <taxon>Bacteria</taxon>
        <taxon>Pseudomonadati</taxon>
        <taxon>Pseudomonadota</taxon>
        <taxon>Gammaproteobacteria</taxon>
        <taxon>Vibrionales</taxon>
        <taxon>Vibrionaceae</taxon>
        <taxon>Photobacterium</taxon>
    </lineage>
</organism>
<keyword evidence="5" id="KW-1185">Reference proteome</keyword>
<proteinExistence type="inferred from homology"/>
<evidence type="ECO:0000313" key="5">
    <source>
        <dbReference type="Proteomes" id="UP000215999"/>
    </source>
</evidence>
<feature type="domain" description="Aerobactin siderophore biosynthesis IucA/IucC-like C-terminal" evidence="3">
    <location>
        <begin position="401"/>
        <end position="559"/>
    </location>
</feature>
<accession>A0ABX4FXS2</accession>